<dbReference type="CDD" id="cd09279">
    <property type="entry name" value="RNase_HI_like"/>
    <property type="match status" value="1"/>
</dbReference>
<dbReference type="Gene3D" id="3.30.420.10">
    <property type="entry name" value="Ribonuclease H-like superfamily/Ribonuclease H"/>
    <property type="match status" value="1"/>
</dbReference>
<comment type="caution">
    <text evidence="2">The sequence shown here is derived from an EMBL/GenBank/DDBJ whole genome shotgun (WGS) entry which is preliminary data.</text>
</comment>
<dbReference type="InterPro" id="IPR002156">
    <property type="entry name" value="RNaseH_domain"/>
</dbReference>
<feature type="domain" description="RNase H type-1" evidence="1">
    <location>
        <begin position="1"/>
        <end position="131"/>
    </location>
</feature>
<dbReference type="SUPFAM" id="SSF53098">
    <property type="entry name" value="Ribonuclease H-like"/>
    <property type="match status" value="1"/>
</dbReference>
<dbReference type="GO" id="GO:0004523">
    <property type="term" value="F:RNA-DNA hybrid ribonuclease activity"/>
    <property type="evidence" value="ECO:0007669"/>
    <property type="project" value="InterPro"/>
</dbReference>
<dbReference type="PANTHER" id="PTHR48475">
    <property type="entry name" value="RIBONUCLEASE H"/>
    <property type="match status" value="1"/>
</dbReference>
<dbReference type="PANTHER" id="PTHR48475:SF1">
    <property type="entry name" value="RNASE H TYPE-1 DOMAIN-CONTAINING PROTEIN"/>
    <property type="match status" value="1"/>
</dbReference>
<dbReference type="PROSITE" id="PS50879">
    <property type="entry name" value="RNASE_H_1"/>
    <property type="match status" value="1"/>
</dbReference>
<gene>
    <name evidence="2" type="ORF">A2264_00045</name>
</gene>
<proteinExistence type="predicted"/>
<dbReference type="InterPro" id="IPR012337">
    <property type="entry name" value="RNaseH-like_sf"/>
</dbReference>
<dbReference type="Pfam" id="PF13456">
    <property type="entry name" value="RVT_3"/>
    <property type="match status" value="1"/>
</dbReference>
<evidence type="ECO:0000313" key="3">
    <source>
        <dbReference type="Proteomes" id="UP000176614"/>
    </source>
</evidence>
<dbReference type="EMBL" id="MEVT01000008">
    <property type="protein sequence ID" value="OGC63078.1"/>
    <property type="molecule type" value="Genomic_DNA"/>
</dbReference>
<dbReference type="AlphaFoldDB" id="A0A1F4W1C3"/>
<accession>A0A1F4W1C3</accession>
<sequence length="136" mass="15173">MAKMTLFSDGGARGNPGPAAFGIVLKDENCETIFSSNRYLGTKTNNEAEYMGLIAGLMAGTDKGASEIICYLDSELIVKQLKGVYKVKNDRMKEFWKKAKELERDYKKVTYVHIPRTENKEADALVNEALDEKNGI</sequence>
<evidence type="ECO:0000313" key="2">
    <source>
        <dbReference type="EMBL" id="OGC63078.1"/>
    </source>
</evidence>
<evidence type="ECO:0000259" key="1">
    <source>
        <dbReference type="PROSITE" id="PS50879"/>
    </source>
</evidence>
<name>A0A1F4W1C3_UNCKA</name>
<organism evidence="2 3">
    <name type="scientific">candidate division WWE3 bacterium RIFOXYA2_FULL_46_9</name>
    <dbReference type="NCBI Taxonomy" id="1802636"/>
    <lineage>
        <taxon>Bacteria</taxon>
        <taxon>Katanobacteria</taxon>
    </lineage>
</organism>
<protein>
    <recommendedName>
        <fullName evidence="1">RNase H type-1 domain-containing protein</fullName>
    </recommendedName>
</protein>
<dbReference type="Proteomes" id="UP000176614">
    <property type="component" value="Unassembled WGS sequence"/>
</dbReference>
<reference evidence="2 3" key="1">
    <citation type="journal article" date="2016" name="Nat. Commun.">
        <title>Thousands of microbial genomes shed light on interconnected biogeochemical processes in an aquifer system.</title>
        <authorList>
            <person name="Anantharaman K."/>
            <person name="Brown C.T."/>
            <person name="Hug L.A."/>
            <person name="Sharon I."/>
            <person name="Castelle C.J."/>
            <person name="Probst A.J."/>
            <person name="Thomas B.C."/>
            <person name="Singh A."/>
            <person name="Wilkins M.J."/>
            <person name="Karaoz U."/>
            <person name="Brodie E.L."/>
            <person name="Williams K.H."/>
            <person name="Hubbard S.S."/>
            <person name="Banfield J.F."/>
        </authorList>
    </citation>
    <scope>NUCLEOTIDE SEQUENCE [LARGE SCALE GENOMIC DNA]</scope>
</reference>
<dbReference type="InterPro" id="IPR036397">
    <property type="entry name" value="RNaseH_sf"/>
</dbReference>
<dbReference type="GO" id="GO:0003676">
    <property type="term" value="F:nucleic acid binding"/>
    <property type="evidence" value="ECO:0007669"/>
    <property type="project" value="InterPro"/>
</dbReference>